<dbReference type="Pfam" id="PF00665">
    <property type="entry name" value="rve"/>
    <property type="match status" value="1"/>
</dbReference>
<dbReference type="Gene3D" id="3.30.420.10">
    <property type="entry name" value="Ribonuclease H-like superfamily/Ribonuclease H"/>
    <property type="match status" value="1"/>
</dbReference>
<dbReference type="Pfam" id="PF17919">
    <property type="entry name" value="RT_RNaseH_2"/>
    <property type="match status" value="1"/>
</dbReference>
<dbReference type="Pfam" id="PF00078">
    <property type="entry name" value="RVT_1"/>
    <property type="match status" value="1"/>
</dbReference>
<evidence type="ECO:0000256" key="2">
    <source>
        <dbReference type="ARBA" id="ARBA00023268"/>
    </source>
</evidence>
<dbReference type="InterPro" id="IPR043502">
    <property type="entry name" value="DNA/RNA_pol_sf"/>
</dbReference>
<dbReference type="InterPro" id="IPR041588">
    <property type="entry name" value="Integrase_H2C2"/>
</dbReference>
<dbReference type="InterPro" id="IPR036397">
    <property type="entry name" value="RNaseH_sf"/>
</dbReference>
<dbReference type="EMBL" id="JAWQEG010000516">
    <property type="protein sequence ID" value="KAK3888926.1"/>
    <property type="molecule type" value="Genomic_DNA"/>
</dbReference>
<dbReference type="InterPro" id="IPR001584">
    <property type="entry name" value="Integrase_cat-core"/>
</dbReference>
<feature type="domain" description="Reverse transcriptase" evidence="3">
    <location>
        <begin position="811"/>
        <end position="988"/>
    </location>
</feature>
<comment type="caution">
    <text evidence="5">The sequence shown here is derived from an EMBL/GenBank/DDBJ whole genome shotgun (WGS) entry which is preliminary data.</text>
</comment>
<keyword evidence="6" id="KW-1185">Reference proteome</keyword>
<dbReference type="GO" id="GO:0003676">
    <property type="term" value="F:nucleic acid binding"/>
    <property type="evidence" value="ECO:0007669"/>
    <property type="project" value="InterPro"/>
</dbReference>
<dbReference type="CDD" id="cd01647">
    <property type="entry name" value="RT_LTR"/>
    <property type="match status" value="1"/>
</dbReference>
<dbReference type="Pfam" id="PF22938">
    <property type="entry name" value="Integrase_p58_C"/>
    <property type="match status" value="1"/>
</dbReference>
<dbReference type="FunFam" id="3.30.420.10:FF:000032">
    <property type="entry name" value="Retrovirus-related Pol polyprotein from transposon 297-like Protein"/>
    <property type="match status" value="1"/>
</dbReference>
<evidence type="ECO:0000259" key="3">
    <source>
        <dbReference type="PROSITE" id="PS50878"/>
    </source>
</evidence>
<protein>
    <recommendedName>
        <fullName evidence="1">RNA-directed DNA polymerase</fullName>
        <ecNumber evidence="1">2.7.7.49</ecNumber>
    </recommendedName>
</protein>
<evidence type="ECO:0000259" key="4">
    <source>
        <dbReference type="PROSITE" id="PS50994"/>
    </source>
</evidence>
<evidence type="ECO:0000256" key="1">
    <source>
        <dbReference type="ARBA" id="ARBA00012493"/>
    </source>
</evidence>
<dbReference type="GO" id="GO:0015074">
    <property type="term" value="P:DNA integration"/>
    <property type="evidence" value="ECO:0007669"/>
    <property type="project" value="InterPro"/>
</dbReference>
<dbReference type="Proteomes" id="UP001286313">
    <property type="component" value="Unassembled WGS sequence"/>
</dbReference>
<accession>A0AAE1GBM9</accession>
<evidence type="ECO:0000313" key="5">
    <source>
        <dbReference type="EMBL" id="KAK3888926.1"/>
    </source>
</evidence>
<dbReference type="Gene3D" id="1.10.340.70">
    <property type="match status" value="1"/>
</dbReference>
<name>A0AAE1GBM9_PETCI</name>
<dbReference type="InterPro" id="IPR043128">
    <property type="entry name" value="Rev_trsase/Diguanyl_cyclase"/>
</dbReference>
<dbReference type="InterPro" id="IPR000477">
    <property type="entry name" value="RT_dom"/>
</dbReference>
<organism evidence="5 6">
    <name type="scientific">Petrolisthes cinctipes</name>
    <name type="common">Flat porcelain crab</name>
    <dbReference type="NCBI Taxonomy" id="88211"/>
    <lineage>
        <taxon>Eukaryota</taxon>
        <taxon>Metazoa</taxon>
        <taxon>Ecdysozoa</taxon>
        <taxon>Arthropoda</taxon>
        <taxon>Crustacea</taxon>
        <taxon>Multicrustacea</taxon>
        <taxon>Malacostraca</taxon>
        <taxon>Eumalacostraca</taxon>
        <taxon>Eucarida</taxon>
        <taxon>Decapoda</taxon>
        <taxon>Pleocyemata</taxon>
        <taxon>Anomura</taxon>
        <taxon>Galatheoidea</taxon>
        <taxon>Porcellanidae</taxon>
        <taxon>Petrolisthes</taxon>
    </lineage>
</organism>
<dbReference type="PANTHER" id="PTHR37984">
    <property type="entry name" value="PROTEIN CBG26694"/>
    <property type="match status" value="1"/>
</dbReference>
<evidence type="ECO:0000313" key="6">
    <source>
        <dbReference type="Proteomes" id="UP001286313"/>
    </source>
</evidence>
<feature type="domain" description="Integrase catalytic" evidence="4">
    <location>
        <begin position="413"/>
        <end position="571"/>
    </location>
</feature>
<dbReference type="SUPFAM" id="SSF56672">
    <property type="entry name" value="DNA/RNA polymerases"/>
    <property type="match status" value="1"/>
</dbReference>
<keyword evidence="2" id="KW-0511">Multifunctional enzyme</keyword>
<dbReference type="InterPro" id="IPR012337">
    <property type="entry name" value="RNaseH-like_sf"/>
</dbReference>
<dbReference type="PROSITE" id="PS50878">
    <property type="entry name" value="RT_POL"/>
    <property type="match status" value="1"/>
</dbReference>
<dbReference type="FunFam" id="3.30.70.270:FF:000020">
    <property type="entry name" value="Transposon Tf2-6 polyprotein-like Protein"/>
    <property type="match status" value="1"/>
</dbReference>
<reference evidence="5" key="1">
    <citation type="submission" date="2023-10" db="EMBL/GenBank/DDBJ databases">
        <title>Genome assemblies of two species of porcelain crab, Petrolisthes cinctipes and Petrolisthes manimaculis (Anomura: Porcellanidae).</title>
        <authorList>
            <person name="Angst P."/>
        </authorList>
    </citation>
    <scope>NUCLEOTIDE SEQUENCE</scope>
    <source>
        <strain evidence="5">PB745_01</strain>
        <tissue evidence="5">Gill</tissue>
    </source>
</reference>
<dbReference type="InterPro" id="IPR041577">
    <property type="entry name" value="RT_RNaseH_2"/>
</dbReference>
<gene>
    <name evidence="5" type="ORF">Pcinc_007044</name>
</gene>
<dbReference type="FunFam" id="1.10.340.70:FF:000001">
    <property type="entry name" value="Retrovirus-related Pol polyprotein from transposon gypsy-like Protein"/>
    <property type="match status" value="1"/>
</dbReference>
<dbReference type="InterPro" id="IPR050951">
    <property type="entry name" value="Retrovirus_Pol_polyprotein"/>
</dbReference>
<dbReference type="InterPro" id="IPR054465">
    <property type="entry name" value="Integrase_p58-like_C"/>
</dbReference>
<dbReference type="PROSITE" id="PS50994">
    <property type="entry name" value="INTEGRASE"/>
    <property type="match status" value="1"/>
</dbReference>
<dbReference type="SUPFAM" id="SSF53098">
    <property type="entry name" value="Ribonuclease H-like"/>
    <property type="match status" value="1"/>
</dbReference>
<dbReference type="EC" id="2.7.7.49" evidence="1"/>
<sequence>MVPVRPAVGLPYQSVGRELRPPPYCRYCKKPGHQIHECMKLASKNTSSPHGRVVLHTSVRPEEVELPQIPQVSEKLDLSPCLVTLPSKIPPSFQPFCSSGRLAASCTVNSSTPVTILRDTGSDLSCILKEDVPNFECYTGETVLVSGLPGIARYPLCSVYLTSAFVTRQVTLAVVDTLPVPNVSILIGHDLAGTQVAPNPIVVDVPSIVNNTSKVEEQYPNLFPNCAVTRSQSKGLAEAPSEEPNDPTDDLFLGELFNDDIHVTLPTETHSNALPITREALIQQQSCDPELQKFFNNLTEEGEVHNFSNCFYLNSNVLMRKFRPLHVPASHTWETVHQIIIPKPLRASILSIAHDGVGGHLGVCKTYQKILSHFYWPKLRKDVASYCGTCHICQLSNKSGPGVKLAPLCPIPVMDEPFSKIIIDCVGPLPKSKRGNQYLLTIMDSATRYPEAIPLRSINSKNIVRALIKFFTQVGLPTIVQSDQGSNFTSRLFKEVVNTLGISHYMSTAFHPQSQGVVERFHHTLKTMIKAFCMESGKDWDEGIDLLLFSVRDSVQESLGFSPFQLIYGHQVRGPLKVLKECWLREDNCVPVATYVTDFQTTLRTALKVAHSHLGQAQERMKLNYDKRHKVQIRTFKTGDSVLALLPLPNHPLQSKFYGPYTVLERAGDLNYVTATPDRRKKIRKVHINLLKLYNPRETLPHDVAPVTLISAQLSDKTQDDESSPFIDTKLANSQILADLSHKVMHLPPPQAGDITSLLQEFQDVCGDVPQLCPLLQHDVDVQGARPIRQTPYRLGPEKREFLQEEVERLRKQGLIRPSLSPWSSPVVLVPKPGGTFRMCVDYRRVNAVTVPDSYPLPRMDDIMDDLGSARFISKLDLLQGYYQVPLTERAQPISAFATPTGLWEFVVLPFGMRNAPGTFQRLMNHLTAELTGVRVYLDDLVVWSDSWEDHIERLRKLFQVLQGACLTVNLSKSEFGHAHVTFLGHVVGQGQLAPVSAKVEAIIQYPRPTSKKEVMRFLGMAGYYRRFCCNFAQVSSPLTDLLSTKRTFQWTDDCQKAFQSLKVLLSSAPVLRTPDQNKPFYIHVDASDVGAAWLALGLSLFPPLVKTTSPPQLSSLLCPL</sequence>
<proteinExistence type="predicted"/>
<dbReference type="GO" id="GO:0003964">
    <property type="term" value="F:RNA-directed DNA polymerase activity"/>
    <property type="evidence" value="ECO:0007669"/>
    <property type="project" value="UniProtKB-EC"/>
</dbReference>
<dbReference type="Gene3D" id="3.30.70.270">
    <property type="match status" value="2"/>
</dbReference>
<dbReference type="Pfam" id="PF17921">
    <property type="entry name" value="Integrase_H2C2"/>
    <property type="match status" value="1"/>
</dbReference>
<dbReference type="GO" id="GO:0042575">
    <property type="term" value="C:DNA polymerase complex"/>
    <property type="evidence" value="ECO:0007669"/>
    <property type="project" value="UniProtKB-ARBA"/>
</dbReference>
<dbReference type="Gene3D" id="3.10.10.10">
    <property type="entry name" value="HIV Type 1 Reverse Transcriptase, subunit A, domain 1"/>
    <property type="match status" value="1"/>
</dbReference>
<dbReference type="AlphaFoldDB" id="A0AAE1GBM9"/>
<dbReference type="PANTHER" id="PTHR37984:SF5">
    <property type="entry name" value="PROTEIN NYNRIN-LIKE"/>
    <property type="match status" value="1"/>
</dbReference>